<evidence type="ECO:0000313" key="11">
    <source>
        <dbReference type="EMBL" id="NML24904.1"/>
    </source>
</evidence>
<feature type="domain" description="Methyl-accepting transducer" evidence="10">
    <location>
        <begin position="258"/>
        <end position="494"/>
    </location>
</feature>
<accession>A0A848G0T2</accession>
<name>A0A848G0T2_9RHOO</name>
<dbReference type="Proteomes" id="UP000580043">
    <property type="component" value="Unassembled WGS sequence"/>
</dbReference>
<dbReference type="GO" id="GO:0007165">
    <property type="term" value="P:signal transduction"/>
    <property type="evidence" value="ECO:0007669"/>
    <property type="project" value="UniProtKB-KW"/>
</dbReference>
<dbReference type="SMART" id="SM01049">
    <property type="entry name" value="Cache_2"/>
    <property type="match status" value="1"/>
</dbReference>
<evidence type="ECO:0000256" key="3">
    <source>
        <dbReference type="ARBA" id="ARBA00022692"/>
    </source>
</evidence>
<dbReference type="GO" id="GO:0004888">
    <property type="term" value="F:transmembrane signaling receptor activity"/>
    <property type="evidence" value="ECO:0007669"/>
    <property type="project" value="InterPro"/>
</dbReference>
<protein>
    <submittedName>
        <fullName evidence="11">Methyl-accepting chemotaxis protein</fullName>
    </submittedName>
</protein>
<dbReference type="GO" id="GO:0005886">
    <property type="term" value="C:plasma membrane"/>
    <property type="evidence" value="ECO:0007669"/>
    <property type="project" value="UniProtKB-SubCell"/>
</dbReference>
<dbReference type="CDD" id="cd11386">
    <property type="entry name" value="MCP_signal"/>
    <property type="match status" value="1"/>
</dbReference>
<evidence type="ECO:0000256" key="2">
    <source>
        <dbReference type="ARBA" id="ARBA00022475"/>
    </source>
</evidence>
<sequence length="530" mass="55825">MRLLVALTLIGLIVLCGVSLAHLRGSMMDDRKLQTQYLVESTRGILEHFHKLAQAGTLPEADAKKAATEAIRSMHYDKTNYLFMVDTNNRYILMPPKPEREGGDASGLKDANGKAIIVELVKAANAGGGFVDYLFPKAGEEQPQPKISYAAPFTPWGWILGTGIYVDDVDRQFRSIAALLGGISVVLLATLGIVGWRVSASVTNQLGGEPQNATQVMQQAAAGDLTASVGSAREGSMLKALANMIGTLRTMMGEINSGANQLVTNADHISRVSSEVADAAVRQSDATASMAAAMEELTVSSSHISASALETEENSQEAMRLAAEGSERVGQASSAIKRMSETVTSASSRILALEERIGQVSSIANVIKEIAGQTNLLALNAAIEAARAGEQGRGFAVVADEVRKLAERTSSATTEIEQMIVGIQDDTSSAVGAMNAALPEVDQGVALAASAAEALKAIEEGARQTLVRVREIAEATREQSAASTSIAQRVEEISSMVESTSESIRGAADAAIGLEQIAGNLKDQIARFRV</sequence>
<evidence type="ECO:0000256" key="6">
    <source>
        <dbReference type="ARBA" id="ARBA00023224"/>
    </source>
</evidence>
<comment type="subcellular location">
    <subcellularLocation>
        <location evidence="1">Cell membrane</location>
        <topology evidence="1">Multi-pass membrane protein</topology>
    </subcellularLocation>
</comment>
<dbReference type="Pfam" id="PF17200">
    <property type="entry name" value="sCache_2"/>
    <property type="match status" value="1"/>
</dbReference>
<dbReference type="SMART" id="SM00283">
    <property type="entry name" value="MA"/>
    <property type="match status" value="1"/>
</dbReference>
<dbReference type="FunFam" id="1.10.287.950:FF:000001">
    <property type="entry name" value="Methyl-accepting chemotaxis sensory transducer"/>
    <property type="match status" value="1"/>
</dbReference>
<evidence type="ECO:0000256" key="8">
    <source>
        <dbReference type="PROSITE-ProRule" id="PRU00284"/>
    </source>
</evidence>
<comment type="caution">
    <text evidence="11">The sequence shown here is derived from an EMBL/GenBank/DDBJ whole genome shotgun (WGS) entry which is preliminary data.</text>
</comment>
<organism evidence="11 12">
    <name type="scientific">Zoogloea dura</name>
    <dbReference type="NCBI Taxonomy" id="2728840"/>
    <lineage>
        <taxon>Bacteria</taxon>
        <taxon>Pseudomonadati</taxon>
        <taxon>Pseudomonadota</taxon>
        <taxon>Betaproteobacteria</taxon>
        <taxon>Rhodocyclales</taxon>
        <taxon>Zoogloeaceae</taxon>
        <taxon>Zoogloea</taxon>
    </lineage>
</organism>
<dbReference type="PRINTS" id="PR00260">
    <property type="entry name" value="CHEMTRNSDUCR"/>
</dbReference>
<evidence type="ECO:0000256" key="5">
    <source>
        <dbReference type="ARBA" id="ARBA00023136"/>
    </source>
</evidence>
<comment type="similarity">
    <text evidence="7">Belongs to the methyl-accepting chemotaxis (MCP) protein family.</text>
</comment>
<evidence type="ECO:0000256" key="1">
    <source>
        <dbReference type="ARBA" id="ARBA00004651"/>
    </source>
</evidence>
<dbReference type="InterPro" id="IPR004089">
    <property type="entry name" value="MCPsignal_dom"/>
</dbReference>
<reference evidence="11 12" key="1">
    <citation type="submission" date="2020-04" db="EMBL/GenBank/DDBJ databases">
        <title>Zoogloea sp. G-4-1-14 isolated from soil.</title>
        <authorList>
            <person name="Dahal R.H."/>
        </authorList>
    </citation>
    <scope>NUCLEOTIDE SEQUENCE [LARGE SCALE GENOMIC DNA]</scope>
    <source>
        <strain evidence="11 12">G-4-1-14</strain>
    </source>
</reference>
<dbReference type="PANTHER" id="PTHR32089:SF112">
    <property type="entry name" value="LYSOZYME-LIKE PROTEIN-RELATED"/>
    <property type="match status" value="1"/>
</dbReference>
<dbReference type="InterPro" id="IPR004090">
    <property type="entry name" value="Chemotax_Me-accpt_rcpt"/>
</dbReference>
<dbReference type="Gene3D" id="3.30.450.20">
    <property type="entry name" value="PAS domain"/>
    <property type="match status" value="1"/>
</dbReference>
<evidence type="ECO:0000313" key="12">
    <source>
        <dbReference type="Proteomes" id="UP000580043"/>
    </source>
</evidence>
<dbReference type="Pfam" id="PF00015">
    <property type="entry name" value="MCPsignal"/>
    <property type="match status" value="1"/>
</dbReference>
<proteinExistence type="inferred from homology"/>
<evidence type="ECO:0000256" key="9">
    <source>
        <dbReference type="SAM" id="Phobius"/>
    </source>
</evidence>
<dbReference type="PANTHER" id="PTHR32089">
    <property type="entry name" value="METHYL-ACCEPTING CHEMOTAXIS PROTEIN MCPB"/>
    <property type="match status" value="1"/>
</dbReference>
<evidence type="ECO:0000256" key="7">
    <source>
        <dbReference type="ARBA" id="ARBA00029447"/>
    </source>
</evidence>
<gene>
    <name evidence="11" type="ORF">HHL15_04080</name>
</gene>
<keyword evidence="5 9" id="KW-0472">Membrane</keyword>
<feature type="transmembrane region" description="Helical" evidence="9">
    <location>
        <begin position="178"/>
        <end position="196"/>
    </location>
</feature>
<dbReference type="EMBL" id="JABBGA010000002">
    <property type="protein sequence ID" value="NML24904.1"/>
    <property type="molecule type" value="Genomic_DNA"/>
</dbReference>
<dbReference type="SUPFAM" id="SSF58104">
    <property type="entry name" value="Methyl-accepting chemotaxis protein (MCP) signaling domain"/>
    <property type="match status" value="1"/>
</dbReference>
<evidence type="ECO:0000256" key="4">
    <source>
        <dbReference type="ARBA" id="ARBA00022989"/>
    </source>
</evidence>
<dbReference type="PROSITE" id="PS50111">
    <property type="entry name" value="CHEMOTAXIS_TRANSDUC_2"/>
    <property type="match status" value="1"/>
</dbReference>
<keyword evidence="3 9" id="KW-0812">Transmembrane</keyword>
<keyword evidence="12" id="KW-1185">Reference proteome</keyword>
<evidence type="ECO:0000259" key="10">
    <source>
        <dbReference type="PROSITE" id="PS50111"/>
    </source>
</evidence>
<dbReference type="GO" id="GO:0006935">
    <property type="term" value="P:chemotaxis"/>
    <property type="evidence" value="ECO:0007669"/>
    <property type="project" value="InterPro"/>
</dbReference>
<dbReference type="InterPro" id="IPR033480">
    <property type="entry name" value="sCache_2"/>
</dbReference>
<dbReference type="AlphaFoldDB" id="A0A848G0T2"/>
<keyword evidence="2" id="KW-1003">Cell membrane</keyword>
<dbReference type="Gene3D" id="1.10.287.950">
    <property type="entry name" value="Methyl-accepting chemotaxis protein"/>
    <property type="match status" value="1"/>
</dbReference>
<keyword evidence="4 9" id="KW-1133">Transmembrane helix</keyword>
<keyword evidence="6 8" id="KW-0807">Transducer</keyword>